<keyword evidence="2" id="KW-1185">Reference proteome</keyword>
<proteinExistence type="predicted"/>
<comment type="caution">
    <text evidence="1">The sequence shown here is derived from an EMBL/GenBank/DDBJ whole genome shotgun (WGS) entry which is preliminary data.</text>
</comment>
<evidence type="ECO:0000313" key="1">
    <source>
        <dbReference type="EMBL" id="KAK2880969.1"/>
    </source>
</evidence>
<organism evidence="1 2">
    <name type="scientific">Cirrhinus molitorella</name>
    <name type="common">mud carp</name>
    <dbReference type="NCBI Taxonomy" id="172907"/>
    <lineage>
        <taxon>Eukaryota</taxon>
        <taxon>Metazoa</taxon>
        <taxon>Chordata</taxon>
        <taxon>Craniata</taxon>
        <taxon>Vertebrata</taxon>
        <taxon>Euteleostomi</taxon>
        <taxon>Actinopterygii</taxon>
        <taxon>Neopterygii</taxon>
        <taxon>Teleostei</taxon>
        <taxon>Ostariophysi</taxon>
        <taxon>Cypriniformes</taxon>
        <taxon>Cyprinidae</taxon>
        <taxon>Labeoninae</taxon>
        <taxon>Labeonini</taxon>
        <taxon>Cirrhinus</taxon>
    </lineage>
</organism>
<name>A0AA88PFP5_9TELE</name>
<dbReference type="EMBL" id="JAUYZG010000018">
    <property type="protein sequence ID" value="KAK2880969.1"/>
    <property type="molecule type" value="Genomic_DNA"/>
</dbReference>
<evidence type="ECO:0000313" key="2">
    <source>
        <dbReference type="Proteomes" id="UP001187343"/>
    </source>
</evidence>
<dbReference type="AlphaFoldDB" id="A0AA88PFP5"/>
<protein>
    <submittedName>
        <fullName evidence="1">Uncharacterized protein</fullName>
    </submittedName>
</protein>
<accession>A0AA88PFP5</accession>
<dbReference type="Proteomes" id="UP001187343">
    <property type="component" value="Unassembled WGS sequence"/>
</dbReference>
<gene>
    <name evidence="1" type="ORF">Q8A67_018237</name>
</gene>
<reference evidence="1" key="1">
    <citation type="submission" date="2023-08" db="EMBL/GenBank/DDBJ databases">
        <title>Chromosome-level Genome Assembly of mud carp (Cirrhinus molitorella).</title>
        <authorList>
            <person name="Liu H."/>
        </authorList>
    </citation>
    <scope>NUCLEOTIDE SEQUENCE</scope>
    <source>
        <strain evidence="1">Prfri</strain>
        <tissue evidence="1">Muscle</tissue>
    </source>
</reference>
<sequence>MAALASESAEVADPAFDLDTKGSRTAKALKHEAVLGPRLHQSQSQEKGALFPTTCSPSQLLTCKCASENATPTDSREGWPGLDERGAFEVSG</sequence>